<gene>
    <name evidence="2" type="ORF">ACI2L5_41015</name>
</gene>
<comment type="caution">
    <text evidence="2">The sequence shown here is derived from an EMBL/GenBank/DDBJ whole genome shotgun (WGS) entry which is preliminary data.</text>
</comment>
<sequence length="192" mass="21134">MTNAETAENRRDDEVPLTPGPATPDEWDELIADWDEMRHGYYLGDAQATVLKCARHLEASVAADGAGSETALWTLGLVLIGPYVIYARPDAAAEARVMEAMGAVERALGQASCEHEEHPCDDAPFDVDLDNFRYVLEMLAHPERDADHEAALADEANWPDEEGAQSWYEGRMTREIWTCPRNLAGFAGAFPG</sequence>
<dbReference type="Proteomes" id="UP001620295">
    <property type="component" value="Unassembled WGS sequence"/>
</dbReference>
<evidence type="ECO:0008006" key="4">
    <source>
        <dbReference type="Google" id="ProtNLM"/>
    </source>
</evidence>
<dbReference type="EMBL" id="JBJDQH010000016">
    <property type="protein sequence ID" value="MFK4271260.1"/>
    <property type="molecule type" value="Genomic_DNA"/>
</dbReference>
<evidence type="ECO:0000313" key="2">
    <source>
        <dbReference type="EMBL" id="MFK4271260.1"/>
    </source>
</evidence>
<protein>
    <recommendedName>
        <fullName evidence="4">DUF4274 domain-containing protein</fullName>
    </recommendedName>
</protein>
<dbReference type="RefSeq" id="WP_404748294.1">
    <property type="nucleotide sequence ID" value="NZ_JBJDQH010000016.1"/>
</dbReference>
<evidence type="ECO:0000313" key="3">
    <source>
        <dbReference type="Proteomes" id="UP001620295"/>
    </source>
</evidence>
<name>A0ABW8M1V5_9ACTN</name>
<reference evidence="2 3" key="1">
    <citation type="submission" date="2024-11" db="EMBL/GenBank/DDBJ databases">
        <title>The Natural Products Discovery Center: Release of the First 8490 Sequenced Strains for Exploring Actinobacteria Biosynthetic Diversity.</title>
        <authorList>
            <person name="Kalkreuter E."/>
            <person name="Kautsar S.A."/>
            <person name="Yang D."/>
            <person name="Bader C.D."/>
            <person name="Teijaro C.N."/>
            <person name="Fluegel L."/>
            <person name="Davis C.M."/>
            <person name="Simpson J.R."/>
            <person name="Lauterbach L."/>
            <person name="Steele A.D."/>
            <person name="Gui C."/>
            <person name="Meng S."/>
            <person name="Li G."/>
            <person name="Viehrig K."/>
            <person name="Ye F."/>
            <person name="Su P."/>
            <person name="Kiefer A.F."/>
            <person name="Nichols A."/>
            <person name="Cepeda A.J."/>
            <person name="Yan W."/>
            <person name="Fan B."/>
            <person name="Jiang Y."/>
            <person name="Adhikari A."/>
            <person name="Zheng C.-J."/>
            <person name="Schuster L."/>
            <person name="Cowan T.M."/>
            <person name="Smanski M.J."/>
            <person name="Chevrette M.G."/>
            <person name="De Carvalho L.P.S."/>
            <person name="Shen B."/>
        </authorList>
    </citation>
    <scope>NUCLEOTIDE SEQUENCE [LARGE SCALE GENOMIC DNA]</scope>
    <source>
        <strain evidence="2 3">NPDC020863</strain>
    </source>
</reference>
<accession>A0ABW8M1V5</accession>
<organism evidence="2 3">
    <name type="scientific">Streptomyces milbemycinicus</name>
    <dbReference type="NCBI Taxonomy" id="476552"/>
    <lineage>
        <taxon>Bacteria</taxon>
        <taxon>Bacillati</taxon>
        <taxon>Actinomycetota</taxon>
        <taxon>Actinomycetes</taxon>
        <taxon>Kitasatosporales</taxon>
        <taxon>Streptomycetaceae</taxon>
        <taxon>Streptomyces</taxon>
    </lineage>
</organism>
<keyword evidence="3" id="KW-1185">Reference proteome</keyword>
<feature type="region of interest" description="Disordered" evidence="1">
    <location>
        <begin position="1"/>
        <end position="25"/>
    </location>
</feature>
<proteinExistence type="predicted"/>
<evidence type="ECO:0000256" key="1">
    <source>
        <dbReference type="SAM" id="MobiDB-lite"/>
    </source>
</evidence>